<proteinExistence type="predicted"/>
<comment type="caution">
    <text evidence="1">The sequence shown here is derived from an EMBL/GenBank/DDBJ whole genome shotgun (WGS) entry which is preliminary data.</text>
</comment>
<organism evidence="1 2">
    <name type="scientific">Rhizobium tropici</name>
    <dbReference type="NCBI Taxonomy" id="398"/>
    <lineage>
        <taxon>Bacteria</taxon>
        <taxon>Pseudomonadati</taxon>
        <taxon>Pseudomonadota</taxon>
        <taxon>Alphaproteobacteria</taxon>
        <taxon>Hyphomicrobiales</taxon>
        <taxon>Rhizobiaceae</taxon>
        <taxon>Rhizobium/Agrobacterium group</taxon>
        <taxon>Rhizobium</taxon>
    </lineage>
</organism>
<evidence type="ECO:0000313" key="1">
    <source>
        <dbReference type="EMBL" id="RAX38761.1"/>
    </source>
</evidence>
<evidence type="ECO:0000313" key="2">
    <source>
        <dbReference type="Proteomes" id="UP000251205"/>
    </source>
</evidence>
<protein>
    <submittedName>
        <fullName evidence="1">Uncharacterized protein</fullName>
    </submittedName>
</protein>
<dbReference type="Proteomes" id="UP000251205">
    <property type="component" value="Unassembled WGS sequence"/>
</dbReference>
<sequence length="69" mass="7758">MIMDRTCPFQPWEEPKMAHFAGRLCRLFALRIRGMASEVNEIATTLAYLSLVIVAPSGESFYLQSPSHA</sequence>
<name>A0A329Y4M3_RHITR</name>
<dbReference type="EMBL" id="QMKK01000053">
    <property type="protein sequence ID" value="RAX38761.1"/>
    <property type="molecule type" value="Genomic_DNA"/>
</dbReference>
<gene>
    <name evidence="1" type="ORF">DQ393_25245</name>
</gene>
<accession>A0A329Y4M3</accession>
<dbReference type="AlphaFoldDB" id="A0A329Y4M3"/>
<reference evidence="1 2" key="1">
    <citation type="submission" date="2018-06" db="EMBL/GenBank/DDBJ databases">
        <title>Whole Genome Sequence of an efficient microsymbiont, Rhizobium tropici.</title>
        <authorList>
            <person name="Srinivasan R."/>
            <person name="Singh H.V."/>
            <person name="Srivastava R."/>
            <person name="Kumari B."/>
            <person name="Radhakrishna A."/>
        </authorList>
    </citation>
    <scope>NUCLEOTIDE SEQUENCE [LARGE SCALE GENOMIC DNA]</scope>
    <source>
        <strain evidence="1 2">IGFRI Rhizo-19</strain>
    </source>
</reference>